<reference evidence="9 10" key="1">
    <citation type="journal article" date="2015" name="Nature">
        <title>rRNA introns, odd ribosomes, and small enigmatic genomes across a large radiation of phyla.</title>
        <authorList>
            <person name="Brown C.T."/>
            <person name="Hug L.A."/>
            <person name="Thomas B.C."/>
            <person name="Sharon I."/>
            <person name="Castelle C.J."/>
            <person name="Singh A."/>
            <person name="Wilkins M.J."/>
            <person name="Williams K.H."/>
            <person name="Banfield J.F."/>
        </authorList>
    </citation>
    <scope>NUCLEOTIDE SEQUENCE [LARGE SCALE GENOMIC DNA]</scope>
</reference>
<dbReference type="GO" id="GO:0003887">
    <property type="term" value="F:DNA-directed DNA polymerase activity"/>
    <property type="evidence" value="ECO:0007669"/>
    <property type="project" value="UniProtKB-KW"/>
</dbReference>
<dbReference type="InterPro" id="IPR002054">
    <property type="entry name" value="DNA-dir_DNA_pol_X"/>
</dbReference>
<evidence type="ECO:0000256" key="6">
    <source>
        <dbReference type="ARBA" id="ARBA00023204"/>
    </source>
</evidence>
<dbReference type="Pfam" id="PF14791">
    <property type="entry name" value="DNA_pol_B_thumb"/>
    <property type="match status" value="1"/>
</dbReference>
<dbReference type="PANTHER" id="PTHR36928">
    <property type="entry name" value="PHOSPHATASE YCDX-RELATED"/>
    <property type="match status" value="1"/>
</dbReference>
<dbReference type="InterPro" id="IPR010996">
    <property type="entry name" value="HHH_MUS81"/>
</dbReference>
<dbReference type="InterPro" id="IPR050243">
    <property type="entry name" value="PHP_phosphatase"/>
</dbReference>
<keyword evidence="4" id="KW-0227">DNA damage</keyword>
<dbReference type="PANTHER" id="PTHR36928:SF1">
    <property type="entry name" value="PHOSPHATASE YCDX-RELATED"/>
    <property type="match status" value="1"/>
</dbReference>
<sequence>MTNKEISKLFLEVAASYTIKNEKKYRFQIIAYQKAAEAIEGSPYQVIDLYKEGKLDEIPGVGPTIKLRLEELIKTGRVKHFDDVKKGISPAVFRLMEIPSFGPKKAYKIATEFNLKNEKTALEDVRKLAIEGKIEKIEGFGKKSEEDLLTAVEEFKKGKGKTTKMILPYALEIKPLGSLRRMKSMVGDIDIAVSTNNPKEVIEHFTNYPRRQRLIEKGAITSSFLTTGGNQVDLMVLPPSQFGSLLQHFTGSKDHNVSLREFALGKNLSLNEKGIKNLKTGKLTKYSTEEDFYKALGMQWIPPELRENTGEIEASKNNKLPNLVEVKDIKGDFHLHSSFPVEESHDPGKSSIEELVKKARGLNYEYIGLSEHNPSQSKHTNDQIVRLLEKRNKEAEKVEKRLNFKIFKLMETDILPNGKLALPQDALKILDATIVSIHSVFIMKKEDMTKRVIEGLSHPKAKILAHPSGRLLGKRAGYELDYDLLFDFCKKNNKAIEINAHPKRLDLDDSLVKIAIERGVMLVINTDSHEKDQMDLMYYGVAIARRGWAEKDDIINTMSYNEVLDFFKK</sequence>
<dbReference type="InterPro" id="IPR043519">
    <property type="entry name" value="NT_sf"/>
</dbReference>
<dbReference type="InterPro" id="IPR016195">
    <property type="entry name" value="Pol/histidinol_Pase-like"/>
</dbReference>
<accession>A0A0G0MNS3</accession>
<dbReference type="Gene3D" id="3.30.210.10">
    <property type="entry name" value="DNA polymerase, thumb domain"/>
    <property type="match status" value="1"/>
</dbReference>
<dbReference type="PATRIC" id="fig|1618569.3.peg.372"/>
<dbReference type="Gene3D" id="1.10.150.20">
    <property type="entry name" value="5' to 3' exonuclease, C-terminal subdomain"/>
    <property type="match status" value="1"/>
</dbReference>
<dbReference type="InterPro" id="IPR022311">
    <property type="entry name" value="PolX-like"/>
</dbReference>
<keyword evidence="2" id="KW-0808">Transferase</keyword>
<dbReference type="EC" id="2.7.7.7" evidence="1"/>
<evidence type="ECO:0000313" key="9">
    <source>
        <dbReference type="EMBL" id="KKQ75319.1"/>
    </source>
</evidence>
<evidence type="ECO:0000256" key="5">
    <source>
        <dbReference type="ARBA" id="ARBA00022932"/>
    </source>
</evidence>
<dbReference type="Pfam" id="PF14716">
    <property type="entry name" value="HHH_8"/>
    <property type="match status" value="1"/>
</dbReference>
<dbReference type="EMBL" id="LBUZ01000013">
    <property type="protein sequence ID" value="KKQ75319.1"/>
    <property type="molecule type" value="Genomic_DNA"/>
</dbReference>
<dbReference type="AlphaFoldDB" id="A0A0G0MNS3"/>
<dbReference type="CDD" id="cd00141">
    <property type="entry name" value="NT_POLXc"/>
    <property type="match status" value="1"/>
</dbReference>
<dbReference type="Gene3D" id="3.20.20.140">
    <property type="entry name" value="Metal-dependent hydrolases"/>
    <property type="match status" value="1"/>
</dbReference>
<dbReference type="SUPFAM" id="SSF47802">
    <property type="entry name" value="DNA polymerase beta, N-terminal domain-like"/>
    <property type="match status" value="1"/>
</dbReference>
<dbReference type="GO" id="GO:0006281">
    <property type="term" value="P:DNA repair"/>
    <property type="evidence" value="ECO:0007669"/>
    <property type="project" value="UniProtKB-KW"/>
</dbReference>
<keyword evidence="5" id="KW-0239">DNA-directed DNA polymerase</keyword>
<comment type="caution">
    <text evidence="9">The sequence shown here is derived from an EMBL/GenBank/DDBJ whole genome shotgun (WGS) entry which is preliminary data.</text>
</comment>
<dbReference type="InterPro" id="IPR029398">
    <property type="entry name" value="PolB_thumb"/>
</dbReference>
<dbReference type="Proteomes" id="UP000034181">
    <property type="component" value="Unassembled WGS sequence"/>
</dbReference>
<dbReference type="Gene3D" id="3.30.460.10">
    <property type="entry name" value="Beta Polymerase, domain 2"/>
    <property type="match status" value="1"/>
</dbReference>
<keyword evidence="3" id="KW-0548">Nucleotidyltransferase</keyword>
<dbReference type="SUPFAM" id="SSF89550">
    <property type="entry name" value="PHP domain-like"/>
    <property type="match status" value="1"/>
</dbReference>
<dbReference type="GO" id="GO:0008270">
    <property type="term" value="F:zinc ion binding"/>
    <property type="evidence" value="ECO:0007669"/>
    <property type="project" value="TreeGrafter"/>
</dbReference>
<dbReference type="InterPro" id="IPR002008">
    <property type="entry name" value="DNA_pol_X_beta-like"/>
</dbReference>
<dbReference type="PIRSF" id="PIRSF005047">
    <property type="entry name" value="UCP005047_YshC"/>
    <property type="match status" value="1"/>
</dbReference>
<dbReference type="SMART" id="SM00483">
    <property type="entry name" value="POLXc"/>
    <property type="match status" value="1"/>
</dbReference>
<organism evidence="9 10">
    <name type="scientific">Candidatus Woesebacteria bacterium GW2011_GWB1_38_5b</name>
    <dbReference type="NCBI Taxonomy" id="1618569"/>
    <lineage>
        <taxon>Bacteria</taxon>
        <taxon>Candidatus Woeseibacteriota</taxon>
    </lineage>
</organism>
<protein>
    <recommendedName>
        <fullName evidence="1">DNA-directed DNA polymerase</fullName>
        <ecNumber evidence="1">2.7.7.7</ecNumber>
    </recommendedName>
</protein>
<dbReference type="SUPFAM" id="SSF81301">
    <property type="entry name" value="Nucleotidyltransferase"/>
    <property type="match status" value="1"/>
</dbReference>
<evidence type="ECO:0000256" key="1">
    <source>
        <dbReference type="ARBA" id="ARBA00012417"/>
    </source>
</evidence>
<feature type="domain" description="DNA-directed DNA polymerase X" evidence="8">
    <location>
        <begin position="1"/>
        <end position="307"/>
    </location>
</feature>
<evidence type="ECO:0000256" key="7">
    <source>
        <dbReference type="ARBA" id="ARBA00049244"/>
    </source>
</evidence>
<dbReference type="PRINTS" id="PR00870">
    <property type="entry name" value="DNAPOLXBETA"/>
</dbReference>
<evidence type="ECO:0000256" key="4">
    <source>
        <dbReference type="ARBA" id="ARBA00022763"/>
    </source>
</evidence>
<dbReference type="GO" id="GO:0003677">
    <property type="term" value="F:DNA binding"/>
    <property type="evidence" value="ECO:0007669"/>
    <property type="project" value="InterPro"/>
</dbReference>
<gene>
    <name evidence="9" type="ORF">US96_C0013G0013</name>
</gene>
<dbReference type="GO" id="GO:0005829">
    <property type="term" value="C:cytosol"/>
    <property type="evidence" value="ECO:0007669"/>
    <property type="project" value="TreeGrafter"/>
</dbReference>
<dbReference type="GO" id="GO:0042578">
    <property type="term" value="F:phosphoric ester hydrolase activity"/>
    <property type="evidence" value="ECO:0007669"/>
    <property type="project" value="TreeGrafter"/>
</dbReference>
<dbReference type="Gene3D" id="1.10.150.110">
    <property type="entry name" value="DNA polymerase beta, N-terminal domain-like"/>
    <property type="match status" value="1"/>
</dbReference>
<dbReference type="InterPro" id="IPR027421">
    <property type="entry name" value="DNA_pol_lamdba_lyase_dom_sf"/>
</dbReference>
<evidence type="ECO:0000259" key="8">
    <source>
        <dbReference type="SMART" id="SM00483"/>
    </source>
</evidence>
<dbReference type="InterPro" id="IPR037160">
    <property type="entry name" value="DNA_Pol_thumb_sf"/>
</dbReference>
<evidence type="ECO:0000313" key="10">
    <source>
        <dbReference type="Proteomes" id="UP000034181"/>
    </source>
</evidence>
<keyword evidence="6" id="KW-0234">DNA repair</keyword>
<dbReference type="InterPro" id="IPR047967">
    <property type="entry name" value="PolX_PHP"/>
</dbReference>
<name>A0A0G0MNS3_9BACT</name>
<evidence type="ECO:0000256" key="3">
    <source>
        <dbReference type="ARBA" id="ARBA00022695"/>
    </source>
</evidence>
<evidence type="ECO:0000256" key="2">
    <source>
        <dbReference type="ARBA" id="ARBA00022679"/>
    </source>
</evidence>
<comment type="catalytic activity">
    <reaction evidence="7">
        <text>DNA(n) + a 2'-deoxyribonucleoside 5'-triphosphate = DNA(n+1) + diphosphate</text>
        <dbReference type="Rhea" id="RHEA:22508"/>
        <dbReference type="Rhea" id="RHEA-COMP:17339"/>
        <dbReference type="Rhea" id="RHEA-COMP:17340"/>
        <dbReference type="ChEBI" id="CHEBI:33019"/>
        <dbReference type="ChEBI" id="CHEBI:61560"/>
        <dbReference type="ChEBI" id="CHEBI:173112"/>
        <dbReference type="EC" id="2.7.7.7"/>
    </reaction>
</comment>
<dbReference type="CDD" id="cd07436">
    <property type="entry name" value="PHP_PolX"/>
    <property type="match status" value="1"/>
</dbReference>
<proteinExistence type="predicted"/>